<protein>
    <submittedName>
        <fullName evidence="1">Uncharacterized protein</fullName>
    </submittedName>
</protein>
<evidence type="ECO:0000313" key="1">
    <source>
        <dbReference type="EMBL" id="JAC66096.1"/>
    </source>
</evidence>
<accession>A0A061R6F9</accession>
<feature type="non-terminal residue" evidence="1">
    <location>
        <position position="1"/>
    </location>
</feature>
<proteinExistence type="predicted"/>
<sequence length="66" mass="7183">THTHTHTHKNQLGLFPATLQTASSADGIEFAWKCLQQPRKPSLVLTACPPTTNLPDLASFYSMACS</sequence>
<dbReference type="AlphaFoldDB" id="A0A061R6F9"/>
<dbReference type="EMBL" id="GBEZ01020587">
    <property type="protein sequence ID" value="JAC66096.1"/>
    <property type="molecule type" value="Transcribed_RNA"/>
</dbReference>
<reference evidence="1" key="1">
    <citation type="submission" date="2014-05" db="EMBL/GenBank/DDBJ databases">
        <title>The transcriptome of the halophilic microalga Tetraselmis sp. GSL018 isolated from the Great Salt Lake, Utah.</title>
        <authorList>
            <person name="Jinkerson R.E."/>
            <person name="D'Adamo S."/>
            <person name="Posewitz M.C."/>
        </authorList>
    </citation>
    <scope>NUCLEOTIDE SEQUENCE</scope>
    <source>
        <strain evidence="1">GSL018</strain>
    </source>
</reference>
<organism evidence="1">
    <name type="scientific">Tetraselmis sp. GSL018</name>
    <dbReference type="NCBI Taxonomy" id="582737"/>
    <lineage>
        <taxon>Eukaryota</taxon>
        <taxon>Viridiplantae</taxon>
        <taxon>Chlorophyta</taxon>
        <taxon>core chlorophytes</taxon>
        <taxon>Chlorodendrophyceae</taxon>
        <taxon>Chlorodendrales</taxon>
        <taxon>Chlorodendraceae</taxon>
        <taxon>Tetraselmis</taxon>
    </lineage>
</organism>
<name>A0A061R6F9_9CHLO</name>
<gene>
    <name evidence="1" type="ORF">TSPGSL018_14485</name>
</gene>